<gene>
    <name evidence="1" type="ORF">UJA718_LOCUS17371</name>
</gene>
<name>A0A820MP16_9BILA</name>
<dbReference type="EMBL" id="CAJOBP010002810">
    <property type="protein sequence ID" value="CAF4375339.1"/>
    <property type="molecule type" value="Genomic_DNA"/>
</dbReference>
<organism evidence="1 2">
    <name type="scientific">Rotaria socialis</name>
    <dbReference type="NCBI Taxonomy" id="392032"/>
    <lineage>
        <taxon>Eukaryota</taxon>
        <taxon>Metazoa</taxon>
        <taxon>Spiralia</taxon>
        <taxon>Gnathifera</taxon>
        <taxon>Rotifera</taxon>
        <taxon>Eurotatoria</taxon>
        <taxon>Bdelloidea</taxon>
        <taxon>Philodinida</taxon>
        <taxon>Philodinidae</taxon>
        <taxon>Rotaria</taxon>
    </lineage>
</organism>
<dbReference type="PANTHER" id="PTHR23032">
    <property type="entry name" value="BRO1 DOMAIN-CONTAINING PROTEIN BROX"/>
    <property type="match status" value="1"/>
</dbReference>
<dbReference type="AlphaFoldDB" id="A0A820MP16"/>
<reference evidence="1" key="1">
    <citation type="submission" date="2021-02" db="EMBL/GenBank/DDBJ databases">
        <authorList>
            <person name="Nowell W R."/>
        </authorList>
    </citation>
    <scope>NUCLEOTIDE SEQUENCE</scope>
</reference>
<dbReference type="InterPro" id="IPR038898">
    <property type="entry name" value="BROX"/>
</dbReference>
<evidence type="ECO:0000313" key="1">
    <source>
        <dbReference type="EMBL" id="CAF4375339.1"/>
    </source>
</evidence>
<proteinExistence type="predicted"/>
<comment type="caution">
    <text evidence="1">The sequence shown here is derived from an EMBL/GenBank/DDBJ whole genome shotgun (WGS) entry which is preliminary data.</text>
</comment>
<sequence>MFTINHWFHRNPLKSTALVSFDQRTSPSSTDAMQICHQLRQLRLDILQLLCNPTLETSHIRDSFDKYISLLTGYVESPDGSSDDSKLRYTTKFYWSDSLTKTDPITDVQDAQFEICCMTLNVAMWYTKHAAYVASKIQQQAASFCEQYSKTKGAGSPQRHPFFLQLDSMIRRVQSTVEFENNIIHHKRAATDLQPLENPVHGILPAEEYIPAKLNSLFSANTYRAFDIGRNVGKQYKEDKHAREVKEAREMPIPQGMPPSESACIIA</sequence>
<dbReference type="Proteomes" id="UP000663873">
    <property type="component" value="Unassembled WGS sequence"/>
</dbReference>
<evidence type="ECO:0000313" key="2">
    <source>
        <dbReference type="Proteomes" id="UP000663873"/>
    </source>
</evidence>
<dbReference type="PANTHER" id="PTHR23032:SF13">
    <property type="entry name" value="BRO1 DOMAIN-CONTAINING PROTEIN BROX"/>
    <property type="match status" value="1"/>
</dbReference>
<evidence type="ECO:0008006" key="3">
    <source>
        <dbReference type="Google" id="ProtNLM"/>
    </source>
</evidence>
<protein>
    <recommendedName>
        <fullName evidence="3">BRO1 domain-containing protein</fullName>
    </recommendedName>
</protein>
<dbReference type="InterPro" id="IPR038499">
    <property type="entry name" value="BRO1_sf"/>
</dbReference>
<accession>A0A820MP16</accession>
<dbReference type="Gene3D" id="1.25.40.280">
    <property type="entry name" value="alix/aip1 like domains"/>
    <property type="match status" value="1"/>
</dbReference>
<keyword evidence="2" id="KW-1185">Reference proteome</keyword>